<name>A0A9X4KSE6_9BACL</name>
<sequence length="362" mass="39391">MWIRLFLLATVIWVATGLSVSAEEQQLIISGDPTRIQPQLGAYMEGIVPGEEREYTVEITNPTEKDITALLYTADAVPAPGGGEDFTLPDDPDLGATAWYTTPDRSITLRAGETQSFTVNMRIPDHVEPGQYVSVIGVYDDQGQTLARLDNEQTQPVTRTIRKTGLQVILSYKLDEAKPPQAVPHSVTYGLENGRAFLSILMMNEGGSLSEPEMTMLVKRQDEGKPVLELEAHFDSIYAGTVAQHRAKLSRPLAPGAYLAEVITTINGKTEQKELPFEVANEEQRTRSGMASSGEIIQVSGGRFSVAFTVAWLAPHLCVCRTAAPAGNYIVAAKAGGQAAFQGAALKRHVALTVQRRLIRDL</sequence>
<dbReference type="AlphaFoldDB" id="A0A9X4KSE6"/>
<reference evidence="1" key="1">
    <citation type="submission" date="2022-10" db="EMBL/GenBank/DDBJ databases">
        <title>Comparative genomic analysis of Cohnella hashimotonis sp. nov., isolated from the International Space Station.</title>
        <authorList>
            <person name="Simpson A."/>
            <person name="Venkateswaran K."/>
        </authorList>
    </citation>
    <scope>NUCLEOTIDE SEQUENCE</scope>
    <source>
        <strain evidence="1">DSM 28161</strain>
    </source>
</reference>
<gene>
    <name evidence="1" type="ORF">OMP40_13845</name>
</gene>
<dbReference type="EMBL" id="JAPDIA010000003">
    <property type="protein sequence ID" value="MDG0810304.1"/>
    <property type="molecule type" value="Genomic_DNA"/>
</dbReference>
<protein>
    <submittedName>
        <fullName evidence="1">DUF916 domain-containing protein</fullName>
    </submittedName>
</protein>
<keyword evidence="2" id="KW-1185">Reference proteome</keyword>
<dbReference type="RefSeq" id="WP_277532055.1">
    <property type="nucleotide sequence ID" value="NZ_JAPDIA010000003.1"/>
</dbReference>
<evidence type="ECO:0000313" key="1">
    <source>
        <dbReference type="EMBL" id="MDG0810304.1"/>
    </source>
</evidence>
<accession>A0A9X4KSE6</accession>
<organism evidence="1 2">
    <name type="scientific">Cohnella rhizosphaerae</name>
    <dbReference type="NCBI Taxonomy" id="1457232"/>
    <lineage>
        <taxon>Bacteria</taxon>
        <taxon>Bacillati</taxon>
        <taxon>Bacillota</taxon>
        <taxon>Bacilli</taxon>
        <taxon>Bacillales</taxon>
        <taxon>Paenibacillaceae</taxon>
        <taxon>Cohnella</taxon>
    </lineage>
</organism>
<proteinExistence type="predicted"/>
<evidence type="ECO:0000313" key="2">
    <source>
        <dbReference type="Proteomes" id="UP001153404"/>
    </source>
</evidence>
<dbReference type="Proteomes" id="UP001153404">
    <property type="component" value="Unassembled WGS sequence"/>
</dbReference>
<comment type="caution">
    <text evidence="1">The sequence shown here is derived from an EMBL/GenBank/DDBJ whole genome shotgun (WGS) entry which is preliminary data.</text>
</comment>